<evidence type="ECO:0000256" key="1">
    <source>
        <dbReference type="SAM" id="MobiDB-lite"/>
    </source>
</evidence>
<keyword evidence="4" id="KW-1185">Reference proteome</keyword>
<sequence length="968" mass="105949">MRRAWAAALATALLGTPVLAQDSADPLDLYVFGNSLLVHPPGEGVTNVPIWLDRFAEAQGTELRVQGEFGFLRDFAELPPDFSWGFPGVTQVPGKDPAGLDAVILTPTNFIQWQEADRRYGWGFASPLSVSVDVIEWIEERAPGRRWLVYEGWSDMEGTIESFPPTDSEYDAWLAAQSGEYDAWYGRYVGMIRDDLPDLDIAVIPVAPVLAEMLSLPALRALGPEAFFSDDAPHGTEATYFLAALITHAALWQTLPSEALDLPDSLPGEVIAAYPELLALIAQAMPNLGDAPRAALATGTVQIAALETQTDASSDAPLPPSGARPDGAPALAMGLNGISDWSTQHPFLDMMKSARPWIGHLPGQWGGISVEEMQAQGILDENGWPLRLPDGAERIEALILTDQPREAQHLRGFYEVRWEGKAKVALTGLARRASASDGSGRFFYEPGEGSVGISISEIDPDDPIRAISVVREDYVPLWEAGALFNPDWLARIEDVRTVRFMDWMSTNGSPQEVWDDRPRVTDYSWMSWGVPLEVMLALANRIGADPWFTLPHRADDAYVRAFARQVREGLDPGLKAYVEYSNEVWNFLFPQAQWAQAQAEALWGDAEGGWMQFYGLRAAQVMEIFGEVFGDETSDRLVRVLSTHTAWPGLEDYALMAPLGYLTLGHPPQESFDAYAVTGYFGHEPGSDEMASEMERWLGASEDAARRDGEAQGLQRVALREYVTEHRFDAAVPKVAEALAAGSLKTLIEELFPHHAARAEEAGLALIMYEGGTHVTAAVERVDDERLTAFFQRLNYAPEMARLYQTLLDGWIAAGGRMFNAFVDVAPPSKWGSWGALRHLDDSNPRWDVLMAHNASGPVDWQPRDPVVFANGRTVLGGEASERIEGTARPDALSGGAGDDLLVSGGGSDALHGGPGRDRALLPGARSDYEITAVGDRRIATRGRDRVVLVAIEELSFEAEPETAMALE</sequence>
<dbReference type="InterPro" id="IPR018511">
    <property type="entry name" value="Hemolysin-typ_Ca-bd_CS"/>
</dbReference>
<gene>
    <name evidence="3" type="ORF">ACFQ4E_07355</name>
</gene>
<evidence type="ECO:0000256" key="2">
    <source>
        <dbReference type="SAM" id="SignalP"/>
    </source>
</evidence>
<feature type="region of interest" description="Disordered" evidence="1">
    <location>
        <begin position="309"/>
        <end position="329"/>
    </location>
</feature>
<dbReference type="RefSeq" id="WP_386802291.1">
    <property type="nucleotide sequence ID" value="NZ_JBHTMU010000009.1"/>
</dbReference>
<name>A0ABW3ZGC1_9RHOB</name>
<dbReference type="SUPFAM" id="SSF51120">
    <property type="entry name" value="beta-Roll"/>
    <property type="match status" value="1"/>
</dbReference>
<feature type="chain" id="PRO_5047187201" evidence="2">
    <location>
        <begin position="21"/>
        <end position="968"/>
    </location>
</feature>
<dbReference type="EMBL" id="JBHTMU010000009">
    <property type="protein sequence ID" value="MFD1342230.1"/>
    <property type="molecule type" value="Genomic_DNA"/>
</dbReference>
<dbReference type="Proteomes" id="UP001597135">
    <property type="component" value="Unassembled WGS sequence"/>
</dbReference>
<comment type="caution">
    <text evidence="3">The sequence shown here is derived from an EMBL/GenBank/DDBJ whole genome shotgun (WGS) entry which is preliminary data.</text>
</comment>
<accession>A0ABW3ZGC1</accession>
<dbReference type="PROSITE" id="PS00330">
    <property type="entry name" value="HEMOLYSIN_CALCIUM"/>
    <property type="match status" value="1"/>
</dbReference>
<organism evidence="3 4">
    <name type="scientific">Litorisediminicola beolgyonensis</name>
    <dbReference type="NCBI Taxonomy" id="1173614"/>
    <lineage>
        <taxon>Bacteria</taxon>
        <taxon>Pseudomonadati</taxon>
        <taxon>Pseudomonadota</taxon>
        <taxon>Alphaproteobacteria</taxon>
        <taxon>Rhodobacterales</taxon>
        <taxon>Paracoccaceae</taxon>
        <taxon>Litorisediminicola</taxon>
    </lineage>
</organism>
<dbReference type="InterPro" id="IPR001343">
    <property type="entry name" value="Hemolysn_Ca-bd"/>
</dbReference>
<protein>
    <submittedName>
        <fullName evidence="3">Calcium-binding protein</fullName>
    </submittedName>
</protein>
<evidence type="ECO:0000313" key="3">
    <source>
        <dbReference type="EMBL" id="MFD1342230.1"/>
    </source>
</evidence>
<feature type="signal peptide" evidence="2">
    <location>
        <begin position="1"/>
        <end position="20"/>
    </location>
</feature>
<reference evidence="4" key="1">
    <citation type="journal article" date="2019" name="Int. J. Syst. Evol. Microbiol.">
        <title>The Global Catalogue of Microorganisms (GCM) 10K type strain sequencing project: providing services to taxonomists for standard genome sequencing and annotation.</title>
        <authorList>
            <consortium name="The Broad Institute Genomics Platform"/>
            <consortium name="The Broad Institute Genome Sequencing Center for Infectious Disease"/>
            <person name="Wu L."/>
            <person name="Ma J."/>
        </authorList>
    </citation>
    <scope>NUCLEOTIDE SEQUENCE [LARGE SCALE GENOMIC DNA]</scope>
    <source>
        <strain evidence="4">CCUG 62953</strain>
    </source>
</reference>
<keyword evidence="2" id="KW-0732">Signal</keyword>
<dbReference type="Gene3D" id="2.150.10.10">
    <property type="entry name" value="Serralysin-like metalloprotease, C-terminal"/>
    <property type="match status" value="1"/>
</dbReference>
<proteinExistence type="predicted"/>
<dbReference type="InterPro" id="IPR011049">
    <property type="entry name" value="Serralysin-like_metalloprot_C"/>
</dbReference>
<evidence type="ECO:0000313" key="4">
    <source>
        <dbReference type="Proteomes" id="UP001597135"/>
    </source>
</evidence>
<dbReference type="Pfam" id="PF00353">
    <property type="entry name" value="HemolysinCabind"/>
    <property type="match status" value="1"/>
</dbReference>